<dbReference type="GO" id="GO:0046872">
    <property type="term" value="F:metal ion binding"/>
    <property type="evidence" value="ECO:0007669"/>
    <property type="project" value="UniProtKB-KW"/>
</dbReference>
<organism evidence="12 13">
    <name type="scientific">Ramlibacter cellulosilyticus</name>
    <dbReference type="NCBI Taxonomy" id="2764187"/>
    <lineage>
        <taxon>Bacteria</taxon>
        <taxon>Pseudomonadati</taxon>
        <taxon>Pseudomonadota</taxon>
        <taxon>Betaproteobacteria</taxon>
        <taxon>Burkholderiales</taxon>
        <taxon>Comamonadaceae</taxon>
        <taxon>Ramlibacter</taxon>
    </lineage>
</organism>
<evidence type="ECO:0000256" key="9">
    <source>
        <dbReference type="SAM" id="SignalP"/>
    </source>
</evidence>
<dbReference type="InterPro" id="IPR046450">
    <property type="entry name" value="PA_dom_sf"/>
</dbReference>
<reference evidence="12" key="1">
    <citation type="submission" date="2020-08" db="EMBL/GenBank/DDBJ databases">
        <title>Ramlibacter sp. USB13 16S ribosomal RNA gene genome sequencing and assembly.</title>
        <authorList>
            <person name="Kang M."/>
        </authorList>
    </citation>
    <scope>NUCLEOTIDE SEQUENCE</scope>
    <source>
        <strain evidence="12">USB13</strain>
    </source>
</reference>
<proteinExistence type="inferred from homology"/>
<gene>
    <name evidence="12" type="ORF">H8N03_16875</name>
</gene>
<evidence type="ECO:0000256" key="3">
    <source>
        <dbReference type="ARBA" id="ARBA00022670"/>
    </source>
</evidence>
<dbReference type="GO" id="GO:0008235">
    <property type="term" value="F:metalloexopeptidase activity"/>
    <property type="evidence" value="ECO:0007669"/>
    <property type="project" value="InterPro"/>
</dbReference>
<dbReference type="EMBL" id="JACORT010000007">
    <property type="protein sequence ID" value="MBC5784624.1"/>
    <property type="molecule type" value="Genomic_DNA"/>
</dbReference>
<dbReference type="PANTHER" id="PTHR12147">
    <property type="entry name" value="METALLOPEPTIDASE M28 FAMILY MEMBER"/>
    <property type="match status" value="1"/>
</dbReference>
<evidence type="ECO:0000313" key="12">
    <source>
        <dbReference type="EMBL" id="MBC5784624.1"/>
    </source>
</evidence>
<evidence type="ECO:0000259" key="10">
    <source>
        <dbReference type="Pfam" id="PF02225"/>
    </source>
</evidence>
<dbReference type="SUPFAM" id="SSF52025">
    <property type="entry name" value="PA domain"/>
    <property type="match status" value="1"/>
</dbReference>
<keyword evidence="6" id="KW-0378">Hydrolase</keyword>
<keyword evidence="5 9" id="KW-0732">Signal</keyword>
<accession>A0A923MUW8</accession>
<dbReference type="Gene3D" id="3.50.30.30">
    <property type="match status" value="1"/>
</dbReference>
<keyword evidence="7" id="KW-0862">Zinc</keyword>
<evidence type="ECO:0000256" key="1">
    <source>
        <dbReference type="ARBA" id="ARBA00005957"/>
    </source>
</evidence>
<dbReference type="RefSeq" id="WP_187077371.1">
    <property type="nucleotide sequence ID" value="NZ_JACORT010000007.1"/>
</dbReference>
<dbReference type="InterPro" id="IPR003137">
    <property type="entry name" value="PA_domain"/>
</dbReference>
<dbReference type="CDD" id="cd03876">
    <property type="entry name" value="M28_SGAP_like"/>
    <property type="match status" value="1"/>
</dbReference>
<feature type="chain" id="PRO_5037595536" evidence="9">
    <location>
        <begin position="27"/>
        <end position="524"/>
    </location>
</feature>
<evidence type="ECO:0000256" key="2">
    <source>
        <dbReference type="ARBA" id="ARBA00022438"/>
    </source>
</evidence>
<dbReference type="PANTHER" id="PTHR12147:SF26">
    <property type="entry name" value="PEPTIDASE M28 DOMAIN-CONTAINING PROTEIN"/>
    <property type="match status" value="1"/>
</dbReference>
<keyword evidence="3" id="KW-0645">Protease</keyword>
<feature type="domain" description="PA" evidence="10">
    <location>
        <begin position="164"/>
        <end position="252"/>
    </location>
</feature>
<dbReference type="Gene3D" id="3.40.630.10">
    <property type="entry name" value="Zn peptidases"/>
    <property type="match status" value="2"/>
</dbReference>
<dbReference type="InterPro" id="IPR007484">
    <property type="entry name" value="Peptidase_M28"/>
</dbReference>
<evidence type="ECO:0000256" key="7">
    <source>
        <dbReference type="ARBA" id="ARBA00022833"/>
    </source>
</evidence>
<dbReference type="Pfam" id="PF02225">
    <property type="entry name" value="PA"/>
    <property type="match status" value="1"/>
</dbReference>
<comment type="caution">
    <text evidence="12">The sequence shown here is derived from an EMBL/GenBank/DDBJ whole genome shotgun (WGS) entry which is preliminary data.</text>
</comment>
<keyword evidence="13" id="KW-1185">Reference proteome</keyword>
<dbReference type="Proteomes" id="UP000608513">
    <property type="component" value="Unassembled WGS sequence"/>
</dbReference>
<keyword evidence="4" id="KW-0479">Metal-binding</keyword>
<dbReference type="AlphaFoldDB" id="A0A923MUW8"/>
<feature type="region of interest" description="Disordered" evidence="8">
    <location>
        <begin position="502"/>
        <end position="524"/>
    </location>
</feature>
<evidence type="ECO:0000256" key="5">
    <source>
        <dbReference type="ARBA" id="ARBA00022729"/>
    </source>
</evidence>
<comment type="similarity">
    <text evidence="1">Belongs to the peptidase M28 family. M28A subfamily.</text>
</comment>
<feature type="domain" description="Peptidase M28" evidence="11">
    <location>
        <begin position="273"/>
        <end position="489"/>
    </location>
</feature>
<evidence type="ECO:0000259" key="11">
    <source>
        <dbReference type="Pfam" id="PF04389"/>
    </source>
</evidence>
<sequence>MQPSILRRAAPRSLGLSLLAVASAVALVSCGGGGGDAGTSDLLAKGGSDSGACDTRVNNTQEKLLQCVTLAGVRRHQAALQAIADANGGTRAAGTPGYEQSVQYVVGQMTAAGYDVQLNPFPFTYVALPLLQQTAPTVATYDSGAFTGTGYGNVSAPVTAVDINLVPPRASTSGCEAADFAGFPVGNIALVQRGTCTFAVKALNAQAAGASAVIIFNQGNTPEREPLIVGTLAPDTAAIPVVGASFADGSALAAPGSAARVRVDPPVEMTLYNVIAESRSGDPNNVVMAGAHLDSVQRGPGINDNGSGTAAILETALQMAKVKPRNKLRFAWWGAEEAGLVGSTAYVAGLSDADKAKIALYLNFDMVGSPNHVFFIYDGDNSDNVGEGPGPGGSAQVEQVFEGFFTSRGIPFKGTDFDGRSDYGPFIAAGIPAGGLFTGAEGVKTAQEAALWGGTAGQAYDPCYHLACDTYANNNDTALDVNSDAIAYAVLQFSMNTQAVNGQRGKGNFRMPSLESDHLRNSRR</sequence>
<dbReference type="GO" id="GO:0004177">
    <property type="term" value="F:aminopeptidase activity"/>
    <property type="evidence" value="ECO:0007669"/>
    <property type="project" value="UniProtKB-KW"/>
</dbReference>
<dbReference type="Pfam" id="PF04389">
    <property type="entry name" value="Peptidase_M28"/>
    <property type="match status" value="1"/>
</dbReference>
<evidence type="ECO:0000256" key="4">
    <source>
        <dbReference type="ARBA" id="ARBA00022723"/>
    </source>
</evidence>
<dbReference type="PROSITE" id="PS51257">
    <property type="entry name" value="PROKAR_LIPOPROTEIN"/>
    <property type="match status" value="1"/>
</dbReference>
<name>A0A923MUW8_9BURK</name>
<feature type="compositionally biased region" description="Basic and acidic residues" evidence="8">
    <location>
        <begin position="515"/>
        <end position="524"/>
    </location>
</feature>
<dbReference type="GO" id="GO:0006508">
    <property type="term" value="P:proteolysis"/>
    <property type="evidence" value="ECO:0007669"/>
    <property type="project" value="UniProtKB-KW"/>
</dbReference>
<dbReference type="InterPro" id="IPR041756">
    <property type="entry name" value="M28_SGAP-like"/>
</dbReference>
<evidence type="ECO:0000256" key="8">
    <source>
        <dbReference type="SAM" id="MobiDB-lite"/>
    </source>
</evidence>
<evidence type="ECO:0000256" key="6">
    <source>
        <dbReference type="ARBA" id="ARBA00022801"/>
    </source>
</evidence>
<feature type="signal peptide" evidence="9">
    <location>
        <begin position="1"/>
        <end position="26"/>
    </location>
</feature>
<dbReference type="InterPro" id="IPR045175">
    <property type="entry name" value="M28_fam"/>
</dbReference>
<protein>
    <submittedName>
        <fullName evidence="12">M28 family peptidase</fullName>
    </submittedName>
</protein>
<dbReference type="SUPFAM" id="SSF53187">
    <property type="entry name" value="Zn-dependent exopeptidases"/>
    <property type="match status" value="1"/>
</dbReference>
<keyword evidence="2" id="KW-0031">Aminopeptidase</keyword>
<evidence type="ECO:0000313" key="13">
    <source>
        <dbReference type="Proteomes" id="UP000608513"/>
    </source>
</evidence>